<reference evidence="1 2" key="1">
    <citation type="journal article" date="2016" name="Nat. Commun.">
        <title>Thousands of microbial genomes shed light on interconnected biogeochemical processes in an aquifer system.</title>
        <authorList>
            <person name="Anantharaman K."/>
            <person name="Brown C.T."/>
            <person name="Hug L.A."/>
            <person name="Sharon I."/>
            <person name="Castelle C.J."/>
            <person name="Probst A.J."/>
            <person name="Thomas B.C."/>
            <person name="Singh A."/>
            <person name="Wilkins M.J."/>
            <person name="Karaoz U."/>
            <person name="Brodie E.L."/>
            <person name="Williams K.H."/>
            <person name="Hubbard S.S."/>
            <person name="Banfield J.F."/>
        </authorList>
    </citation>
    <scope>NUCLEOTIDE SEQUENCE [LARGE SCALE GENOMIC DNA]</scope>
</reference>
<organism evidence="1 2">
    <name type="scientific">Candidatus Danuiimicrobium aquiferis</name>
    <dbReference type="NCBI Taxonomy" id="1801832"/>
    <lineage>
        <taxon>Bacteria</taxon>
        <taxon>Pseudomonadati</taxon>
        <taxon>Candidatus Omnitrophota</taxon>
        <taxon>Candidatus Danuiimicrobium</taxon>
    </lineage>
</organism>
<evidence type="ECO:0008006" key="3">
    <source>
        <dbReference type="Google" id="ProtNLM"/>
    </source>
</evidence>
<name>A0A1G1KY32_9BACT</name>
<comment type="caution">
    <text evidence="1">The sequence shown here is derived from an EMBL/GenBank/DDBJ whole genome shotgun (WGS) entry which is preliminary data.</text>
</comment>
<dbReference type="EMBL" id="MHFR01000041">
    <property type="protein sequence ID" value="OGW97539.1"/>
    <property type="molecule type" value="Genomic_DNA"/>
</dbReference>
<dbReference type="InterPro" id="IPR038765">
    <property type="entry name" value="Papain-like_cys_pep_sf"/>
</dbReference>
<dbReference type="SUPFAM" id="SSF54001">
    <property type="entry name" value="Cysteine proteinases"/>
    <property type="match status" value="1"/>
</dbReference>
<proteinExistence type="predicted"/>
<sequence>MIPIEKLKSCDVLLYKGKGFKSHLIQWGTKSLYNHVAVVVDPAINLAIESNTGHQSGVRALDLRQLDEQEIDIFRVKAEFPFNQNDVISYLVGHLGSGFDFWGVTWLGVLKVLHLKNQSNQWQKDKDYFCSELCYEAFNMGRLDIVPQVGEADITSPGDIARSERVEKIILAQTE</sequence>
<dbReference type="Gene3D" id="3.90.1720.10">
    <property type="entry name" value="endopeptidase domain like (from Nostoc punctiforme)"/>
    <property type="match status" value="1"/>
</dbReference>
<dbReference type="Proteomes" id="UP000178187">
    <property type="component" value="Unassembled WGS sequence"/>
</dbReference>
<evidence type="ECO:0000313" key="2">
    <source>
        <dbReference type="Proteomes" id="UP000178187"/>
    </source>
</evidence>
<accession>A0A1G1KY32</accession>
<protein>
    <recommendedName>
        <fullName evidence="3">Peptidase</fullName>
    </recommendedName>
</protein>
<evidence type="ECO:0000313" key="1">
    <source>
        <dbReference type="EMBL" id="OGW97539.1"/>
    </source>
</evidence>
<dbReference type="AlphaFoldDB" id="A0A1G1KY32"/>
<gene>
    <name evidence="1" type="ORF">A3G33_05130</name>
</gene>